<evidence type="ECO:0000313" key="4">
    <source>
        <dbReference type="EMBL" id="CAD8202024.1"/>
    </source>
</evidence>
<sequence>MLQLIEKTEKQVSELEISLLKKDTIIQYFNSLLNNLNIYYVHQIQELQKYFNEQLLSFKTILMLQYEIEFVSLPKKLKEIKQQYLQKLSFQCIHNQRLNILKFKLQLIAFKQFFQNIITIPSEEFLKLQVFINLDGFLIDVVKNYSNRIICCDSSFQEQTIAELNNLQITKQDYQNNLTTQKGILDYLLCKIFLEEQMIDLERIDLELIEKEFGELLIEETDPLTLTERIMKIIKDFPIEFSLNIINNENLNQNQLNIEREKYEALLQQLGKIKQQENCEVVEQLQLLICQIEKVVKLLKGSVNQNLEIFQKPITKIVSDLKEIFDKFKTKYDDKNDRHDKNTRELNSFQNTIGANLSLIVNILLLLLIKKRLEKQKLAKFLEDIKNFTKSRDVTQEHYQEMYTNFTNFFEKLIKLIKQQHLTTSNLEQQEKESINEYFSRIQINTLQSEKQSDNNNNQSTNIADFLYKLMAQTKEKLKMSKWKFQEINFNQDQLVKLTKKIYLQENDEEYEAKSYQQDQFSIDQQKYDEWKIKQISQNSFTETITRFCQKTLIQLWVLEKDQRVRNLLKNQRLISLQLKDVKMLKRIDELQDQITQEANLNKRELQLKEMDETTQQLDEYIQNISEMGQQLRLVIDFVNHIRNGLLRVEGKINQIKEQLNNMGNDLKFLRGKSVIQLLEIRKWKVLKEAAEKNVKSIYVPLKTQEKGKNEISNLMNLDQFDDKDGEVNQFLYEGKIVLLIHGLAGSGKSTTAKKIEDNKKIGNYVLIPVYISLPSLKNPVFQAVEESLQQDDYGFDDLQLKECKEMLQKKEFRFIFIMDSYDEMKLENIQKNLYFNNKLKQNWSDPLVIFTTRSDIFTSSNYADWFAPDDKQNFKKSSFFSLNRVKNKNIIRNLRFKALDFKRFEQSCEKVQSSFLKFDEARWKTETLLNEKQIISIIQFLKDDELIALKSNEACRSLSINLQKLQSFKKYEDMMKSVNLNKLVETPYMMEIIVQVLPNMILKATEIINIKQTFLKYFSKMLKEFFIKSEAEIQVDYDESLEVTHKDLQNLETIDYDQIAFEAWNNLEENSITQQLQNSQELEGVHKQLQTIFETKLLLPNQILKKGVIQQEVIIQVVYDALKEYNLAIYDFYCEFINHHHLKQIEKQRNLGKSIDTDRFLHDLLKYSIRFAKTMSKNELTQVQYKQQGFLYQNERKEDQSLNEFFNYDDQNGAYKKDIRIKKF</sequence>
<keyword evidence="2" id="KW-0677">Repeat</keyword>
<evidence type="ECO:0000256" key="2">
    <source>
        <dbReference type="ARBA" id="ARBA00022737"/>
    </source>
</evidence>
<dbReference type="InterPro" id="IPR050349">
    <property type="entry name" value="WD_LIS1/nudF_dynein_reg"/>
</dbReference>
<organism evidence="4 5">
    <name type="scientific">Paramecium pentaurelia</name>
    <dbReference type="NCBI Taxonomy" id="43138"/>
    <lineage>
        <taxon>Eukaryota</taxon>
        <taxon>Sar</taxon>
        <taxon>Alveolata</taxon>
        <taxon>Ciliophora</taxon>
        <taxon>Intramacronucleata</taxon>
        <taxon>Oligohymenophorea</taxon>
        <taxon>Peniculida</taxon>
        <taxon>Parameciidae</taxon>
        <taxon>Paramecium</taxon>
    </lineage>
</organism>
<protein>
    <recommendedName>
        <fullName evidence="6">NACHT domain-containing protein</fullName>
    </recommendedName>
</protein>
<dbReference type="Proteomes" id="UP000689195">
    <property type="component" value="Unassembled WGS sequence"/>
</dbReference>
<dbReference type="AlphaFoldDB" id="A0A8S1XMM3"/>
<keyword evidence="3" id="KW-0175">Coiled coil</keyword>
<keyword evidence="1" id="KW-0853">WD repeat</keyword>
<dbReference type="EMBL" id="CAJJDO010000130">
    <property type="protein sequence ID" value="CAD8202024.1"/>
    <property type="molecule type" value="Genomic_DNA"/>
</dbReference>
<reference evidence="4" key="1">
    <citation type="submission" date="2021-01" db="EMBL/GenBank/DDBJ databases">
        <authorList>
            <consortium name="Genoscope - CEA"/>
            <person name="William W."/>
        </authorList>
    </citation>
    <scope>NUCLEOTIDE SEQUENCE</scope>
</reference>
<comment type="caution">
    <text evidence="4">The sequence shown here is derived from an EMBL/GenBank/DDBJ whole genome shotgun (WGS) entry which is preliminary data.</text>
</comment>
<evidence type="ECO:0000256" key="3">
    <source>
        <dbReference type="SAM" id="Coils"/>
    </source>
</evidence>
<dbReference type="PANTHER" id="PTHR44129">
    <property type="entry name" value="WD REPEAT-CONTAINING PROTEIN POP1"/>
    <property type="match status" value="1"/>
</dbReference>
<keyword evidence="5" id="KW-1185">Reference proteome</keyword>
<evidence type="ECO:0008006" key="6">
    <source>
        <dbReference type="Google" id="ProtNLM"/>
    </source>
</evidence>
<gene>
    <name evidence="4" type="ORF">PPENT_87.1.T1300002</name>
</gene>
<feature type="coiled-coil region" evidence="3">
    <location>
        <begin position="246"/>
        <end position="276"/>
    </location>
</feature>
<accession>A0A8S1XMM3</accession>
<evidence type="ECO:0000256" key="1">
    <source>
        <dbReference type="ARBA" id="ARBA00022574"/>
    </source>
</evidence>
<evidence type="ECO:0000313" key="5">
    <source>
        <dbReference type="Proteomes" id="UP000689195"/>
    </source>
</evidence>
<feature type="coiled-coil region" evidence="3">
    <location>
        <begin position="604"/>
        <end position="673"/>
    </location>
</feature>
<name>A0A8S1XMM3_9CILI</name>
<dbReference type="OrthoDB" id="2443807at2759"/>
<proteinExistence type="predicted"/>